<dbReference type="EC" id="2.8.3.5" evidence="3"/>
<dbReference type="GO" id="GO:0046952">
    <property type="term" value="P:ketone body catabolic process"/>
    <property type="evidence" value="ECO:0007669"/>
    <property type="project" value="InterPro"/>
</dbReference>
<comment type="catalytic activity">
    <reaction evidence="3">
        <text>a 3-oxo acid + succinyl-CoA = a 3-oxoacyl-CoA + succinate</text>
        <dbReference type="Rhea" id="RHEA:24564"/>
        <dbReference type="ChEBI" id="CHEBI:30031"/>
        <dbReference type="ChEBI" id="CHEBI:35973"/>
        <dbReference type="ChEBI" id="CHEBI:57292"/>
        <dbReference type="ChEBI" id="CHEBI:90726"/>
        <dbReference type="EC" id="2.8.3.5"/>
    </reaction>
</comment>
<gene>
    <name evidence="5" type="ORF">VHEMI08845</name>
</gene>
<dbReference type="SUPFAM" id="SSF100950">
    <property type="entry name" value="NagB/RpiA/CoA transferase-like"/>
    <property type="match status" value="2"/>
</dbReference>
<name>A0A0A1TPA2_9HYPO</name>
<accession>A0A0A1TPA2</accession>
<dbReference type="NCBIfam" id="TIGR02428">
    <property type="entry name" value="pcaJ_scoB_fam"/>
    <property type="match status" value="1"/>
</dbReference>
<dbReference type="FunFam" id="3.40.1080.10:FF:000001">
    <property type="entry name" value="Succinyl-coa:3-ketoacid-coenzyme a transferase subunit b"/>
    <property type="match status" value="1"/>
</dbReference>
<evidence type="ECO:0000256" key="4">
    <source>
        <dbReference type="PIRSR" id="PIRSR000858-1"/>
    </source>
</evidence>
<protein>
    <recommendedName>
        <fullName evidence="3">Succinyl-CoA:3-ketoacid-coenzyme A transferase</fullName>
        <ecNumber evidence="3">2.8.3.5</ecNumber>
    </recommendedName>
</protein>
<dbReference type="STRING" id="1531966.A0A0A1TPA2"/>
<keyword evidence="6" id="KW-1185">Reference proteome</keyword>
<evidence type="ECO:0000256" key="3">
    <source>
        <dbReference type="PIRNR" id="PIRNR000858"/>
    </source>
</evidence>
<evidence type="ECO:0000256" key="1">
    <source>
        <dbReference type="ARBA" id="ARBA00007154"/>
    </source>
</evidence>
<comment type="similarity">
    <text evidence="1 3">Belongs to the 3-oxoacid CoA-transferase family.</text>
</comment>
<dbReference type="Gene3D" id="3.40.1080.10">
    <property type="entry name" value="Glutaconate Coenzyme A-transferase"/>
    <property type="match status" value="2"/>
</dbReference>
<dbReference type="OrthoDB" id="1933379at2759"/>
<dbReference type="Proteomes" id="UP000039046">
    <property type="component" value="Unassembled WGS sequence"/>
</dbReference>
<proteinExistence type="inferred from homology"/>
<dbReference type="InterPro" id="IPR037171">
    <property type="entry name" value="NagB/RpiA_transferase-like"/>
</dbReference>
<dbReference type="InterPro" id="IPR004165">
    <property type="entry name" value="CoA_trans_fam_I"/>
</dbReference>
<evidence type="ECO:0000313" key="6">
    <source>
        <dbReference type="Proteomes" id="UP000039046"/>
    </source>
</evidence>
<keyword evidence="3" id="KW-0496">Mitochondrion</keyword>
<comment type="function">
    <text evidence="3">Key enzyme for ketone body catabolism. Transfers the CoA moiety from succinate to acetoacetate. Formation of the enzyme-CoA intermediate proceeds via an unstable anhydride species formed between the carboxylate groups of the enzyme and substrate.</text>
</comment>
<dbReference type="Pfam" id="PF01144">
    <property type="entry name" value="CoA_trans"/>
    <property type="match status" value="2"/>
</dbReference>
<reference evidence="5 6" key="1">
    <citation type="journal article" date="2015" name="Genome Announc.">
        <title>Draft Genome Sequence and Gene Annotation of the Entomopathogenic Fungus Verticillium hemipterigenum.</title>
        <authorList>
            <person name="Horn F."/>
            <person name="Habel A."/>
            <person name="Scharf D.H."/>
            <person name="Dworschak J."/>
            <person name="Brakhage A.A."/>
            <person name="Guthke R."/>
            <person name="Hertweck C."/>
            <person name="Linde J."/>
        </authorList>
    </citation>
    <scope>NUCLEOTIDE SEQUENCE [LARGE SCALE GENOMIC DNA]</scope>
</reference>
<dbReference type="PANTHER" id="PTHR13707:SF60">
    <property type="entry name" value="ACETATE COA-TRANSFERASE SUBUNIT ALPHA"/>
    <property type="match status" value="1"/>
</dbReference>
<dbReference type="SMART" id="SM00882">
    <property type="entry name" value="CoA_trans"/>
    <property type="match status" value="2"/>
</dbReference>
<dbReference type="HOGENOM" id="CLU_019942_1_1_1"/>
<organism evidence="5 6">
    <name type="scientific">[Torrubiella] hemipterigena</name>
    <dbReference type="NCBI Taxonomy" id="1531966"/>
    <lineage>
        <taxon>Eukaryota</taxon>
        <taxon>Fungi</taxon>
        <taxon>Dikarya</taxon>
        <taxon>Ascomycota</taxon>
        <taxon>Pezizomycotina</taxon>
        <taxon>Sordariomycetes</taxon>
        <taxon>Hypocreomycetidae</taxon>
        <taxon>Hypocreales</taxon>
        <taxon>Clavicipitaceae</taxon>
        <taxon>Clavicipitaceae incertae sedis</taxon>
        <taxon>'Torrubiella' clade</taxon>
    </lineage>
</organism>
<dbReference type="InterPro" id="IPR014388">
    <property type="entry name" value="3-oxoacid_CoA-transferase"/>
</dbReference>
<dbReference type="InterPro" id="IPR012791">
    <property type="entry name" value="3-oxoacid_CoA-transf_B"/>
</dbReference>
<dbReference type="AlphaFoldDB" id="A0A0A1TPA2"/>
<evidence type="ECO:0000313" key="5">
    <source>
        <dbReference type="EMBL" id="CEJ93238.1"/>
    </source>
</evidence>
<feature type="active site" description="5-glutamyl coenzyme A thioester intermediate" evidence="4">
    <location>
        <position position="361"/>
    </location>
</feature>
<comment type="pathway">
    <text evidence="3">Ketone metabolism; succinyl-CoA degradation; acetoacetyl-CoA from succinyl-CoA: step 1/1.</text>
</comment>
<sequence length="536" mass="57115">MASTMNSLRPSHRAMLLLRVTTGRTSMLASRPRRGFSTTAVFFSATTSRPKSKVYSSADEAITDIKSGSTLLSSGFGLCGVAETLIEALVNRGKGSINSLTAVSNNAGIEGKGGLSLLVEAGQVDRLVLSFLGNNKFLEKKYLTGSLAVELCPQGSLAERLRAAGAGIPAFFTPTGVRTLVQDGEIPIRLDSSGAVVEKGRKREVREFDGKQYLMETSLPGDVAILRVWKADKAGNCVFRYTTKAYGPLMAKAAKLTIVEAENIVEIGEIHPDEVDLPGIYVDRVVPATAEKKIEVLQLRDPEAESKGGKAKSADQLRRERIGKRASHELQEGYYVNLGVGIPTLAATYVPEGRTVWLQSENGMLGMGPFPTKDQVDADIVNAGKATVTVLPGGSCFDSSESFGMIRGGHVDVSILGALQVAANGDLANYMIPGKVFKGMGGAMDLVANPENTKIVVATEHVAKDGSSKIVQDCNLPLTGARVVSTIITDLCVFQVDRKNGGLTLTELAEGVTVDEVKSKTDAKFEVSKDLKEMLQ</sequence>
<keyword evidence="2 3" id="KW-0808">Transferase</keyword>
<dbReference type="PANTHER" id="PTHR13707">
    <property type="entry name" value="KETOACID-COENZYME A TRANSFERASE"/>
    <property type="match status" value="1"/>
</dbReference>
<dbReference type="GO" id="GO:0008260">
    <property type="term" value="F:succinyl-CoA:3-oxo-acid CoA-transferase activity"/>
    <property type="evidence" value="ECO:0007669"/>
    <property type="project" value="UniProtKB-EC"/>
</dbReference>
<evidence type="ECO:0000256" key="2">
    <source>
        <dbReference type="ARBA" id="ARBA00022679"/>
    </source>
</evidence>
<dbReference type="UniPathway" id="UPA00929">
    <property type="reaction ID" value="UER00894"/>
</dbReference>
<dbReference type="EMBL" id="CDHN01000005">
    <property type="protein sequence ID" value="CEJ93238.1"/>
    <property type="molecule type" value="Genomic_DNA"/>
</dbReference>
<dbReference type="PIRSF" id="PIRSF000858">
    <property type="entry name" value="SCOT-t"/>
    <property type="match status" value="1"/>
</dbReference>